<proteinExistence type="predicted"/>
<accession>A0AAW5VB47</accession>
<protein>
    <submittedName>
        <fullName evidence="1">Uncharacterized protein</fullName>
    </submittedName>
</protein>
<gene>
    <name evidence="1" type="ORF">ND810_18070</name>
</gene>
<dbReference type="RefSeq" id="WP_265356510.1">
    <property type="nucleotide sequence ID" value="NZ_JAMQPS010000008.1"/>
</dbReference>
<reference evidence="1" key="1">
    <citation type="submission" date="2022-06" db="EMBL/GenBank/DDBJ databases">
        <title>Leptospira isolates from biofilms formed at urban environments.</title>
        <authorList>
            <person name="Ribeiro P.S."/>
            <person name="Sousa T."/>
            <person name="Carvalho N."/>
            <person name="Aburjaile F."/>
            <person name="Neves F."/>
            <person name="Oliveira D."/>
            <person name="Blanco L."/>
            <person name="Lima J."/>
            <person name="Costa F."/>
            <person name="Brenig B."/>
            <person name="Soares S."/>
            <person name="Ramos R."/>
            <person name="Goes-Neto A."/>
            <person name="Matiuzzi M."/>
            <person name="Azevedo V."/>
            <person name="Ristow P."/>
        </authorList>
    </citation>
    <scope>NUCLEOTIDE SEQUENCE</scope>
    <source>
        <strain evidence="1">VSF7</strain>
    </source>
</reference>
<organism evidence="1 2">
    <name type="scientific">Leptospira levettii</name>
    <dbReference type="NCBI Taxonomy" id="2023178"/>
    <lineage>
        <taxon>Bacteria</taxon>
        <taxon>Pseudomonadati</taxon>
        <taxon>Spirochaetota</taxon>
        <taxon>Spirochaetia</taxon>
        <taxon>Leptospirales</taxon>
        <taxon>Leptospiraceae</taxon>
        <taxon>Leptospira</taxon>
    </lineage>
</organism>
<dbReference type="AlphaFoldDB" id="A0AAW5VB47"/>
<evidence type="ECO:0000313" key="1">
    <source>
        <dbReference type="EMBL" id="MCW7517079.1"/>
    </source>
</evidence>
<name>A0AAW5VB47_9LEPT</name>
<dbReference type="EMBL" id="JAMQQD010000009">
    <property type="protein sequence ID" value="MCW7517079.1"/>
    <property type="molecule type" value="Genomic_DNA"/>
</dbReference>
<dbReference type="Proteomes" id="UP001209694">
    <property type="component" value="Unassembled WGS sequence"/>
</dbReference>
<sequence>MNTPEQVYVKSDKLFDPNTDLIIAYSYGFKSMHVNDRDYINWSGNLIMVGNSVNGFNLGIKKENGSVSIWFGSNKLGQNDQNLFLIISDPNSYKVHRS</sequence>
<evidence type="ECO:0000313" key="2">
    <source>
        <dbReference type="Proteomes" id="UP001209694"/>
    </source>
</evidence>
<comment type="caution">
    <text evidence="1">The sequence shown here is derived from an EMBL/GenBank/DDBJ whole genome shotgun (WGS) entry which is preliminary data.</text>
</comment>